<dbReference type="OMA" id="CYYANIS"/>
<evidence type="ECO:0000259" key="7">
    <source>
        <dbReference type="PROSITE" id="PS50089"/>
    </source>
</evidence>
<dbReference type="GeneID" id="9676211"/>
<keyword evidence="2 4" id="KW-0863">Zinc-finger</keyword>
<keyword evidence="1" id="KW-0479">Metal-binding</keyword>
<evidence type="ECO:0000256" key="2">
    <source>
        <dbReference type="ARBA" id="ARBA00022771"/>
    </source>
</evidence>
<evidence type="ECO:0000256" key="1">
    <source>
        <dbReference type="ARBA" id="ARBA00022723"/>
    </source>
</evidence>
<dbReference type="EMBL" id="GG698907">
    <property type="protein sequence ID" value="EEU41582.1"/>
    <property type="molecule type" value="Genomic_DNA"/>
</dbReference>
<evidence type="ECO:0000313" key="9">
    <source>
        <dbReference type="Proteomes" id="UP000005206"/>
    </source>
</evidence>
<organism evidence="8 9">
    <name type="scientific">Fusarium vanettenii (strain ATCC MYA-4622 / CBS 123669 / FGSC 9596 / NRRL 45880 / 77-13-4)</name>
    <name type="common">Fusarium solani subsp. pisi</name>
    <dbReference type="NCBI Taxonomy" id="660122"/>
    <lineage>
        <taxon>Eukaryota</taxon>
        <taxon>Fungi</taxon>
        <taxon>Dikarya</taxon>
        <taxon>Ascomycota</taxon>
        <taxon>Pezizomycotina</taxon>
        <taxon>Sordariomycetes</taxon>
        <taxon>Hypocreomycetidae</taxon>
        <taxon>Hypocreales</taxon>
        <taxon>Nectriaceae</taxon>
        <taxon>Fusarium</taxon>
        <taxon>Fusarium solani species complex</taxon>
        <taxon>Fusarium vanettenii</taxon>
    </lineage>
</organism>
<dbReference type="KEGG" id="nhe:NECHADRAFT_87795"/>
<dbReference type="Proteomes" id="UP000005206">
    <property type="component" value="Chromosome 12"/>
</dbReference>
<dbReference type="InterPro" id="IPR027417">
    <property type="entry name" value="P-loop_NTPase"/>
</dbReference>
<dbReference type="eggNOG" id="KOG4231">
    <property type="taxonomic scope" value="Eukaryota"/>
</dbReference>
<gene>
    <name evidence="8" type="ORF">NECHADRAFT_87795</name>
</gene>
<dbReference type="InterPro" id="IPR017907">
    <property type="entry name" value="Znf_RING_CS"/>
</dbReference>
<dbReference type="SUPFAM" id="SSF52540">
    <property type="entry name" value="P-loop containing nucleoside triphosphate hydrolases"/>
    <property type="match status" value="1"/>
</dbReference>
<protein>
    <recommendedName>
        <fullName evidence="7">RING-type domain-containing protein</fullName>
    </recommendedName>
</protein>
<feature type="domain" description="RING-type" evidence="7">
    <location>
        <begin position="555"/>
        <end position="599"/>
    </location>
</feature>
<dbReference type="HOGENOM" id="CLU_499706_0_0_1"/>
<dbReference type="PROSITE" id="PS50089">
    <property type="entry name" value="ZF_RING_2"/>
    <property type="match status" value="1"/>
</dbReference>
<feature type="coiled-coil region" evidence="5">
    <location>
        <begin position="501"/>
        <end position="528"/>
    </location>
</feature>
<accession>C7Z319</accession>
<dbReference type="OrthoDB" id="194358at2759"/>
<proteinExistence type="predicted"/>
<evidence type="ECO:0000256" key="4">
    <source>
        <dbReference type="PROSITE-ProRule" id="PRU00175"/>
    </source>
</evidence>
<dbReference type="RefSeq" id="XP_003047295.1">
    <property type="nucleotide sequence ID" value="XM_003047249.1"/>
</dbReference>
<evidence type="ECO:0000256" key="5">
    <source>
        <dbReference type="SAM" id="Coils"/>
    </source>
</evidence>
<keyword evidence="9" id="KW-1185">Reference proteome</keyword>
<evidence type="ECO:0000256" key="3">
    <source>
        <dbReference type="ARBA" id="ARBA00022833"/>
    </source>
</evidence>
<dbReference type="InParanoid" id="C7Z319"/>
<reference evidence="8 9" key="1">
    <citation type="journal article" date="2009" name="PLoS Genet.">
        <title>The genome of Nectria haematococca: contribution of supernumerary chromosomes to gene expansion.</title>
        <authorList>
            <person name="Coleman J.J."/>
            <person name="Rounsley S.D."/>
            <person name="Rodriguez-Carres M."/>
            <person name="Kuo A."/>
            <person name="Wasmann C.C."/>
            <person name="Grimwood J."/>
            <person name="Schmutz J."/>
            <person name="Taga M."/>
            <person name="White G.J."/>
            <person name="Zhou S."/>
            <person name="Schwartz D.C."/>
            <person name="Freitag M."/>
            <person name="Ma L.J."/>
            <person name="Danchin E.G."/>
            <person name="Henrissat B."/>
            <person name="Coutinho P.M."/>
            <person name="Nelson D.R."/>
            <person name="Straney D."/>
            <person name="Napoli C.A."/>
            <person name="Barker B.M."/>
            <person name="Gribskov M."/>
            <person name="Rep M."/>
            <person name="Kroken S."/>
            <person name="Molnar I."/>
            <person name="Rensing C."/>
            <person name="Kennell J.C."/>
            <person name="Zamora J."/>
            <person name="Farman M.L."/>
            <person name="Selker E.U."/>
            <person name="Salamov A."/>
            <person name="Shapiro H."/>
            <person name="Pangilinan J."/>
            <person name="Lindquist E."/>
            <person name="Lamers C."/>
            <person name="Grigoriev I.V."/>
            <person name="Geiser D.M."/>
            <person name="Covert S.F."/>
            <person name="Temporini E."/>
            <person name="Vanetten H.D."/>
        </authorList>
    </citation>
    <scope>NUCLEOTIDE SEQUENCE [LARGE SCALE GENOMIC DNA]</scope>
    <source>
        <strain evidence="9">ATCC MYA-4622 / CBS 123669 / FGSC 9596 / NRRL 45880 / 77-13-4</strain>
    </source>
</reference>
<dbReference type="InterPro" id="IPR001841">
    <property type="entry name" value="Znf_RING"/>
</dbReference>
<dbReference type="SUPFAM" id="SSF57850">
    <property type="entry name" value="RING/U-box"/>
    <property type="match status" value="1"/>
</dbReference>
<dbReference type="STRING" id="660122.C7Z319"/>
<evidence type="ECO:0000313" key="8">
    <source>
        <dbReference type="EMBL" id="EEU41582.1"/>
    </source>
</evidence>
<name>C7Z319_FUSV7</name>
<dbReference type="GO" id="GO:0008270">
    <property type="term" value="F:zinc ion binding"/>
    <property type="evidence" value="ECO:0007669"/>
    <property type="project" value="UniProtKB-KW"/>
</dbReference>
<keyword evidence="3" id="KW-0862">Zinc</keyword>
<dbReference type="VEuPathDB" id="FungiDB:NECHADRAFT_87795"/>
<sequence length="620" mass="69784">MLCDNCWFKRKKHVKSEPGHEKTIPNDAIIVYSTLKVNLDEWPLLEDAISRYRARRSSQIGDSSEWFGVRSKSKAGDYLLVEGRTYDLMMGSSRTLTSDIYPGLVSFVGETGSGKSTLIGLLCKSSGRFSANHFKTPVVGDSESRQPTTPNVHLYADSRTFMSKSHILYAECEEVDGYEIPAQMSKSMAGASASSDLLPPSSQIPELDSQDIIWSKMPRNDGAWTRKEIARILFSRVLYIFSDVVVFPFIGPPLGDTISQLVKWGHSAIMHSYNKPILPSAIIAFFNRDIRDDSLKYGLTATKISPTGNTLGRQRSFSVVTIPRQVCFKSQKQRQASCMKWNTTTFPLFVRKAFTHFASKYETSFNFSNAWVDIQNFSAEFNWSLFNLARMARGRLDLSHAGIDLWVDLSGFVASCLFLKCARAKQADCRVAEKIWKQSDEAMEHYWMKFWPCNHRIQTPEGYQQCVNGPSGHPHHQGGKSVEKGDHSTSHSLEELKNYFRHRIENAFNELKARLKHLSDDHERLKGASTIHLGQTRNFYQLIGGIDKLISHLPCLVCLDGVPEHSLTCGHVICRECANAAGDSTIGGFVTLEGCPFQNHRKEDWPRGRSGILTHLPKPA</sequence>
<keyword evidence="5" id="KW-0175">Coiled coil</keyword>
<evidence type="ECO:0000256" key="6">
    <source>
        <dbReference type="SAM" id="MobiDB-lite"/>
    </source>
</evidence>
<dbReference type="PROSITE" id="PS00518">
    <property type="entry name" value="ZF_RING_1"/>
    <property type="match status" value="1"/>
</dbReference>
<feature type="region of interest" description="Disordered" evidence="6">
    <location>
        <begin position="465"/>
        <end position="487"/>
    </location>
</feature>
<dbReference type="AlphaFoldDB" id="C7Z319"/>